<gene>
    <name evidence="2" type="ORF">A2215_01835</name>
</gene>
<proteinExistence type="predicted"/>
<name>A0A1F5E744_9BACT</name>
<accession>A0A1F5E744</accession>
<evidence type="ECO:0000313" key="3">
    <source>
        <dbReference type="Proteomes" id="UP000178583"/>
    </source>
</evidence>
<comment type="caution">
    <text evidence="2">The sequence shown here is derived from an EMBL/GenBank/DDBJ whole genome shotgun (WGS) entry which is preliminary data.</text>
</comment>
<dbReference type="Proteomes" id="UP000178583">
    <property type="component" value="Unassembled WGS sequence"/>
</dbReference>
<dbReference type="AlphaFoldDB" id="A0A1F5E744"/>
<evidence type="ECO:0000313" key="2">
    <source>
        <dbReference type="EMBL" id="OGD63178.1"/>
    </source>
</evidence>
<sequence length="67" mass="7666">MKNIGWDCWLPNKLRSYDLIPNDFLPFATSFATGDRVVIDCTMAHRQSAGHTARRKGRKPEEEHAHA</sequence>
<feature type="region of interest" description="Disordered" evidence="1">
    <location>
        <begin position="46"/>
        <end position="67"/>
    </location>
</feature>
<evidence type="ECO:0000256" key="1">
    <source>
        <dbReference type="SAM" id="MobiDB-lite"/>
    </source>
</evidence>
<reference evidence="2 3" key="1">
    <citation type="journal article" date="2016" name="Nat. Commun.">
        <title>Thousands of microbial genomes shed light on interconnected biogeochemical processes in an aquifer system.</title>
        <authorList>
            <person name="Anantharaman K."/>
            <person name="Brown C.T."/>
            <person name="Hug L.A."/>
            <person name="Sharon I."/>
            <person name="Castelle C.J."/>
            <person name="Probst A.J."/>
            <person name="Thomas B.C."/>
            <person name="Singh A."/>
            <person name="Wilkins M.J."/>
            <person name="Karaoz U."/>
            <person name="Brodie E.L."/>
            <person name="Williams K.H."/>
            <person name="Hubbard S.S."/>
            <person name="Banfield J.F."/>
        </authorList>
    </citation>
    <scope>NUCLEOTIDE SEQUENCE [LARGE SCALE GENOMIC DNA]</scope>
</reference>
<organism evidence="2 3">
    <name type="scientific">Candidatus Berkelbacteria bacterium RIFOXYA2_FULL_43_10</name>
    <dbReference type="NCBI Taxonomy" id="1797472"/>
    <lineage>
        <taxon>Bacteria</taxon>
        <taxon>Candidatus Berkelbacteria</taxon>
    </lineage>
</organism>
<protein>
    <submittedName>
        <fullName evidence="2">Uncharacterized protein</fullName>
    </submittedName>
</protein>
<dbReference type="EMBL" id="MEZY01000038">
    <property type="protein sequence ID" value="OGD63178.1"/>
    <property type="molecule type" value="Genomic_DNA"/>
</dbReference>
<dbReference type="STRING" id="1797472.A2215_01835"/>